<name>A0ABT2VXR4_9FLAO</name>
<evidence type="ECO:0000313" key="1">
    <source>
        <dbReference type="EMBL" id="MCU7614788.1"/>
    </source>
</evidence>
<dbReference type="Pfam" id="PF10884">
    <property type="entry name" value="DUF2683"/>
    <property type="match status" value="1"/>
</dbReference>
<sequence>MTTFSFKIDPRESKKIKTILKALGVTELKIKEEEVPSKKFIEKVNRARTAYKKGDTVPVNTENIWDGIK</sequence>
<protein>
    <submittedName>
        <fullName evidence="1">Uncharacterized protein</fullName>
    </submittedName>
</protein>
<comment type="caution">
    <text evidence="1">The sequence shown here is derived from an EMBL/GenBank/DDBJ whole genome shotgun (WGS) entry which is preliminary data.</text>
</comment>
<dbReference type="Proteomes" id="UP001208114">
    <property type="component" value="Unassembled WGS sequence"/>
</dbReference>
<reference evidence="2" key="1">
    <citation type="submission" date="2023-07" db="EMBL/GenBank/DDBJ databases">
        <title>Chryseobacterium sp. GMJ5 Genome sequencing and assembly.</title>
        <authorList>
            <person name="Jung Y."/>
        </authorList>
    </citation>
    <scope>NUCLEOTIDE SEQUENCE [LARGE SCALE GENOMIC DNA]</scope>
    <source>
        <strain evidence="2">GMJ5</strain>
    </source>
</reference>
<organism evidence="1 2">
    <name type="scientific">Chryseobacterium gilvum</name>
    <dbReference type="NCBI Taxonomy" id="2976534"/>
    <lineage>
        <taxon>Bacteria</taxon>
        <taxon>Pseudomonadati</taxon>
        <taxon>Bacteroidota</taxon>
        <taxon>Flavobacteriia</taxon>
        <taxon>Flavobacteriales</taxon>
        <taxon>Weeksellaceae</taxon>
        <taxon>Chryseobacterium group</taxon>
        <taxon>Chryseobacterium</taxon>
    </lineage>
</organism>
<proteinExistence type="predicted"/>
<dbReference type="RefSeq" id="WP_262990737.1">
    <property type="nucleotide sequence ID" value="NZ_JAOTEN010000002.1"/>
</dbReference>
<keyword evidence="2" id="KW-1185">Reference proteome</keyword>
<dbReference type="InterPro" id="IPR020271">
    <property type="entry name" value="Uncharacterised_MJ1172"/>
</dbReference>
<dbReference type="EMBL" id="JAOTEN010000002">
    <property type="protein sequence ID" value="MCU7614788.1"/>
    <property type="molecule type" value="Genomic_DNA"/>
</dbReference>
<accession>A0ABT2VXR4</accession>
<gene>
    <name evidence="1" type="ORF">N0B16_10105</name>
</gene>
<evidence type="ECO:0000313" key="2">
    <source>
        <dbReference type="Proteomes" id="UP001208114"/>
    </source>
</evidence>